<dbReference type="AlphaFoldDB" id="A0A915PSE7"/>
<organism evidence="1 2">
    <name type="scientific">Setaria digitata</name>
    <dbReference type="NCBI Taxonomy" id="48799"/>
    <lineage>
        <taxon>Eukaryota</taxon>
        <taxon>Metazoa</taxon>
        <taxon>Ecdysozoa</taxon>
        <taxon>Nematoda</taxon>
        <taxon>Chromadorea</taxon>
        <taxon>Rhabditida</taxon>
        <taxon>Spirurina</taxon>
        <taxon>Spiruromorpha</taxon>
        <taxon>Filarioidea</taxon>
        <taxon>Setariidae</taxon>
        <taxon>Setaria</taxon>
    </lineage>
</organism>
<sequence length="59" mass="6598">MITTTVTTTTTTAPPLLLLLVTQKPQKKQQLQALRCRQPHRYSIATTRALHTAFASLHV</sequence>
<reference evidence="2" key="1">
    <citation type="submission" date="2022-11" db="UniProtKB">
        <authorList>
            <consortium name="WormBaseParasite"/>
        </authorList>
    </citation>
    <scope>IDENTIFICATION</scope>
</reference>
<accession>A0A915PSE7</accession>
<name>A0A915PSE7_9BILA</name>
<proteinExistence type="predicted"/>
<dbReference type="WBParaSite" id="sdigi.contig221.g6298.t1">
    <property type="protein sequence ID" value="sdigi.contig221.g6298.t1"/>
    <property type="gene ID" value="sdigi.contig221.g6298"/>
</dbReference>
<evidence type="ECO:0000313" key="2">
    <source>
        <dbReference type="WBParaSite" id="sdigi.contig221.g6298.t1"/>
    </source>
</evidence>
<dbReference type="Proteomes" id="UP000887581">
    <property type="component" value="Unplaced"/>
</dbReference>
<evidence type="ECO:0000313" key="1">
    <source>
        <dbReference type="Proteomes" id="UP000887581"/>
    </source>
</evidence>
<protein>
    <submittedName>
        <fullName evidence="2">Secreted protein</fullName>
    </submittedName>
</protein>
<keyword evidence="1" id="KW-1185">Reference proteome</keyword>